<dbReference type="EMBL" id="VUJU01014161">
    <property type="protein sequence ID" value="KAF0702751.1"/>
    <property type="molecule type" value="Genomic_DNA"/>
</dbReference>
<gene>
    <name evidence="1" type="ORF">FWK35_00031274</name>
</gene>
<evidence type="ECO:0000313" key="1">
    <source>
        <dbReference type="EMBL" id="KAF0702751.1"/>
    </source>
</evidence>
<feature type="non-terminal residue" evidence="1">
    <location>
        <position position="1"/>
    </location>
</feature>
<dbReference type="SUPFAM" id="SSF53098">
    <property type="entry name" value="Ribonuclease H-like"/>
    <property type="match status" value="1"/>
</dbReference>
<organism evidence="1 2">
    <name type="scientific">Aphis craccivora</name>
    <name type="common">Cowpea aphid</name>
    <dbReference type="NCBI Taxonomy" id="307492"/>
    <lineage>
        <taxon>Eukaryota</taxon>
        <taxon>Metazoa</taxon>
        <taxon>Ecdysozoa</taxon>
        <taxon>Arthropoda</taxon>
        <taxon>Hexapoda</taxon>
        <taxon>Insecta</taxon>
        <taxon>Pterygota</taxon>
        <taxon>Neoptera</taxon>
        <taxon>Paraneoptera</taxon>
        <taxon>Hemiptera</taxon>
        <taxon>Sternorrhyncha</taxon>
        <taxon>Aphidomorpha</taxon>
        <taxon>Aphidoidea</taxon>
        <taxon>Aphididae</taxon>
        <taxon>Aphidini</taxon>
        <taxon>Aphis</taxon>
        <taxon>Aphis</taxon>
    </lineage>
</organism>
<reference evidence="1 2" key="1">
    <citation type="submission" date="2019-08" db="EMBL/GenBank/DDBJ databases">
        <title>Whole genome of Aphis craccivora.</title>
        <authorList>
            <person name="Voronova N.V."/>
            <person name="Shulinski R.S."/>
            <person name="Bandarenka Y.V."/>
            <person name="Zhorov D.G."/>
            <person name="Warner D."/>
        </authorList>
    </citation>
    <scope>NUCLEOTIDE SEQUENCE [LARGE SCALE GENOMIC DNA]</scope>
    <source>
        <strain evidence="1">180601</strain>
        <tissue evidence="1">Whole Body</tissue>
    </source>
</reference>
<name>A0A6G0VN56_APHCR</name>
<evidence type="ECO:0000313" key="2">
    <source>
        <dbReference type="Proteomes" id="UP000478052"/>
    </source>
</evidence>
<comment type="caution">
    <text evidence="1">The sequence shown here is derived from an EMBL/GenBank/DDBJ whole genome shotgun (WGS) entry which is preliminary data.</text>
</comment>
<keyword evidence="2" id="KW-1185">Reference proteome</keyword>
<proteinExistence type="predicted"/>
<dbReference type="InterPro" id="IPR012337">
    <property type="entry name" value="RNaseH-like_sf"/>
</dbReference>
<accession>A0A6G0VN56</accession>
<dbReference type="OrthoDB" id="6615815at2759"/>
<sequence>LPESGPTKTKRARKEIISPRLSAVFDKYSKLLPDITGHLKVDRLLVIVTAPNVEQLLGVPKLDTGTGYETSSAIYDTLEEWSLLDKVQAFVFDTTASNTVIRERLLSLKESSSTTGKHLFLIFQDICSENALDWKLFLVGQSYDGASNMKSEYEGLQADIKQENPSAIYIWCYAHGLNLFVVQVCKSSVDAVDTFGFLEDLYSFISSKNIKETEKLDFKVRCRANGLIDFLLTERFILTDLTFIKIFNILDPITKTFQSPDIDLLGL</sequence>
<protein>
    <submittedName>
        <fullName evidence="1">Zinc finger MYM-type protein 1-like</fullName>
    </submittedName>
</protein>
<dbReference type="Proteomes" id="UP000478052">
    <property type="component" value="Unassembled WGS sequence"/>
</dbReference>
<dbReference type="AlphaFoldDB" id="A0A6G0VN56"/>
<dbReference type="PANTHER" id="PTHR45749:SF21">
    <property type="entry name" value="DUF4371 DOMAIN-CONTAINING PROTEIN"/>
    <property type="match status" value="1"/>
</dbReference>
<dbReference type="PANTHER" id="PTHR45749">
    <property type="match status" value="1"/>
</dbReference>